<dbReference type="InterPro" id="IPR037448">
    <property type="entry name" value="Zig-8"/>
</dbReference>
<reference evidence="2" key="1">
    <citation type="submission" date="2020-07" db="EMBL/GenBank/DDBJ databases">
        <title>Multicomponent nature underlies the extraordinary mechanical properties of spider dragline silk.</title>
        <authorList>
            <person name="Kono N."/>
            <person name="Nakamura H."/>
            <person name="Mori M."/>
            <person name="Yoshida Y."/>
            <person name="Ohtoshi R."/>
            <person name="Malay A.D."/>
            <person name="Moran D.A.P."/>
            <person name="Tomita M."/>
            <person name="Numata K."/>
            <person name="Arakawa K."/>
        </authorList>
    </citation>
    <scope>NUCLEOTIDE SEQUENCE</scope>
</reference>
<dbReference type="PANTHER" id="PTHR23279">
    <property type="entry name" value="DEFECTIVE PROBOSCIS EXTENSION RESPONSE DPR -RELATED"/>
    <property type="match status" value="1"/>
</dbReference>
<dbReference type="OrthoDB" id="10012075at2759"/>
<protein>
    <submittedName>
        <fullName evidence="2">Ig domain-containing protein</fullName>
    </submittedName>
</protein>
<keyword evidence="3" id="KW-1185">Reference proteome</keyword>
<evidence type="ECO:0000259" key="1">
    <source>
        <dbReference type="Pfam" id="PF00047"/>
    </source>
</evidence>
<accession>A0A8X6F5E6</accession>
<name>A0A8X6F5E6_TRICU</name>
<evidence type="ECO:0000313" key="3">
    <source>
        <dbReference type="Proteomes" id="UP000887116"/>
    </source>
</evidence>
<dbReference type="Pfam" id="PF00047">
    <property type="entry name" value="ig"/>
    <property type="match status" value="1"/>
</dbReference>
<organism evidence="2 3">
    <name type="scientific">Trichonephila clavata</name>
    <name type="common">Joro spider</name>
    <name type="synonym">Nephila clavata</name>
    <dbReference type="NCBI Taxonomy" id="2740835"/>
    <lineage>
        <taxon>Eukaryota</taxon>
        <taxon>Metazoa</taxon>
        <taxon>Ecdysozoa</taxon>
        <taxon>Arthropoda</taxon>
        <taxon>Chelicerata</taxon>
        <taxon>Arachnida</taxon>
        <taxon>Araneae</taxon>
        <taxon>Araneomorphae</taxon>
        <taxon>Entelegynae</taxon>
        <taxon>Araneoidea</taxon>
        <taxon>Nephilidae</taxon>
        <taxon>Trichonephila</taxon>
    </lineage>
</organism>
<feature type="domain" description="Immunoglobulin-like beta-sandwich" evidence="1">
    <location>
        <begin position="5"/>
        <end position="67"/>
    </location>
</feature>
<proteinExistence type="predicted"/>
<dbReference type="Gene3D" id="2.60.40.10">
    <property type="entry name" value="Immunoglobulins"/>
    <property type="match status" value="1"/>
</dbReference>
<dbReference type="GO" id="GO:0032589">
    <property type="term" value="C:neuron projection membrane"/>
    <property type="evidence" value="ECO:0007669"/>
    <property type="project" value="TreeGrafter"/>
</dbReference>
<dbReference type="SUPFAM" id="SSF48726">
    <property type="entry name" value="Immunoglobulin"/>
    <property type="match status" value="1"/>
</dbReference>
<comment type="caution">
    <text evidence="2">The sequence shown here is derived from an EMBL/GenBank/DDBJ whole genome shotgun (WGS) entry which is preliminary data.</text>
</comment>
<gene>
    <name evidence="2" type="primary">NCL1_28310</name>
    <name evidence="2" type="ORF">TNCT_359911</name>
</gene>
<dbReference type="InterPro" id="IPR013783">
    <property type="entry name" value="Ig-like_fold"/>
</dbReference>
<dbReference type="GO" id="GO:0050808">
    <property type="term" value="P:synapse organization"/>
    <property type="evidence" value="ECO:0007669"/>
    <property type="project" value="TreeGrafter"/>
</dbReference>
<sequence length="91" mass="10636">MNSVLQVAWIHTDKHTLLTLHERVITRNTRYSISHNSFRTWWLTIKDVDESDKGEFMCQINTSPMMSQSGYLDVVGKSCYKFCQKSLFCVV</sequence>
<dbReference type="PANTHER" id="PTHR23279:SF36">
    <property type="entry name" value="DEFECTIVE PROBOSCIS EXTENSION RESPONSE 9, ISOFORM A"/>
    <property type="match status" value="1"/>
</dbReference>
<dbReference type="EMBL" id="BMAO01001026">
    <property type="protein sequence ID" value="GFQ70617.1"/>
    <property type="molecule type" value="Genomic_DNA"/>
</dbReference>
<dbReference type="Proteomes" id="UP000887116">
    <property type="component" value="Unassembled WGS sequence"/>
</dbReference>
<evidence type="ECO:0000313" key="2">
    <source>
        <dbReference type="EMBL" id="GFQ70617.1"/>
    </source>
</evidence>
<dbReference type="InterPro" id="IPR036179">
    <property type="entry name" value="Ig-like_dom_sf"/>
</dbReference>
<dbReference type="InterPro" id="IPR013151">
    <property type="entry name" value="Immunoglobulin_dom"/>
</dbReference>
<dbReference type="AlphaFoldDB" id="A0A8X6F5E6"/>